<keyword evidence="4" id="KW-1185">Reference proteome</keyword>
<reference evidence="3 4" key="1">
    <citation type="submission" date="2022-04" db="EMBL/GenBank/DDBJ databases">
        <title>Pseudomonas knackmussii B09-2.</title>
        <authorList>
            <person name="Deng Y."/>
        </authorList>
    </citation>
    <scope>NUCLEOTIDE SEQUENCE [LARGE SCALE GENOMIC DNA]</scope>
    <source>
        <strain evidence="3 4">B09-2</strain>
    </source>
</reference>
<dbReference type="EMBL" id="CP096208">
    <property type="protein sequence ID" value="UPQ81265.1"/>
    <property type="molecule type" value="Genomic_DNA"/>
</dbReference>
<feature type="signal peptide" evidence="2">
    <location>
        <begin position="1"/>
        <end position="22"/>
    </location>
</feature>
<dbReference type="Proteomes" id="UP000831189">
    <property type="component" value="Chromosome"/>
</dbReference>
<accession>A0ABY4KPG3</accession>
<protein>
    <recommendedName>
        <fullName evidence="5">Secreted protein</fullName>
    </recommendedName>
</protein>
<feature type="compositionally biased region" description="Basic and acidic residues" evidence="1">
    <location>
        <begin position="57"/>
        <end position="76"/>
    </location>
</feature>
<feature type="region of interest" description="Disordered" evidence="1">
    <location>
        <begin position="39"/>
        <end position="106"/>
    </location>
</feature>
<feature type="chain" id="PRO_5046014583" description="Secreted protein" evidence="2">
    <location>
        <begin position="23"/>
        <end position="106"/>
    </location>
</feature>
<evidence type="ECO:0000313" key="4">
    <source>
        <dbReference type="Proteomes" id="UP000831189"/>
    </source>
</evidence>
<sequence length="106" mass="11513">MRTYLLLTLASAVGLFALPGVAAEPLEPVISDEIRFAQNTGAADRTLGNSSMGLGEGIRRLPESPESARDEDEKPRASGYDESGHGDNDTDMEHRPRRTLGDREDD</sequence>
<feature type="compositionally biased region" description="Basic and acidic residues" evidence="1">
    <location>
        <begin position="82"/>
        <end position="106"/>
    </location>
</feature>
<keyword evidence="2" id="KW-0732">Signal</keyword>
<evidence type="ECO:0000313" key="3">
    <source>
        <dbReference type="EMBL" id="UPQ81265.1"/>
    </source>
</evidence>
<feature type="compositionally biased region" description="Polar residues" evidence="1">
    <location>
        <begin position="39"/>
        <end position="52"/>
    </location>
</feature>
<proteinExistence type="predicted"/>
<organism evidence="3 4">
    <name type="scientific">Pseudomonas knackmussii</name>
    <dbReference type="NCBI Taxonomy" id="65741"/>
    <lineage>
        <taxon>Bacteria</taxon>
        <taxon>Pseudomonadati</taxon>
        <taxon>Pseudomonadota</taxon>
        <taxon>Gammaproteobacteria</taxon>
        <taxon>Pseudomonadales</taxon>
        <taxon>Pseudomonadaceae</taxon>
        <taxon>Pseudomonas</taxon>
    </lineage>
</organism>
<evidence type="ECO:0008006" key="5">
    <source>
        <dbReference type="Google" id="ProtNLM"/>
    </source>
</evidence>
<evidence type="ECO:0000256" key="1">
    <source>
        <dbReference type="SAM" id="MobiDB-lite"/>
    </source>
</evidence>
<gene>
    <name evidence="3" type="ORF">M0M42_12560</name>
</gene>
<name>A0ABY4KPG3_9PSED</name>
<evidence type="ECO:0000256" key="2">
    <source>
        <dbReference type="SAM" id="SignalP"/>
    </source>
</evidence>